<name>A0A9W6TL29_9STRA</name>
<gene>
    <name evidence="1" type="ORF">Plil01_000636000</name>
</gene>
<dbReference type="EMBL" id="BSXW01000282">
    <property type="protein sequence ID" value="GMF17427.1"/>
    <property type="molecule type" value="Genomic_DNA"/>
</dbReference>
<reference evidence="1" key="1">
    <citation type="submission" date="2023-04" db="EMBL/GenBank/DDBJ databases">
        <title>Phytophthora lilii NBRC 32176.</title>
        <authorList>
            <person name="Ichikawa N."/>
            <person name="Sato H."/>
            <person name="Tonouchi N."/>
        </authorList>
    </citation>
    <scope>NUCLEOTIDE SEQUENCE</scope>
    <source>
        <strain evidence="1">NBRC 32176</strain>
    </source>
</reference>
<protein>
    <submittedName>
        <fullName evidence="1">Unnamed protein product</fullName>
    </submittedName>
</protein>
<dbReference type="AlphaFoldDB" id="A0A9W6TL29"/>
<organism evidence="1 2">
    <name type="scientific">Phytophthora lilii</name>
    <dbReference type="NCBI Taxonomy" id="2077276"/>
    <lineage>
        <taxon>Eukaryota</taxon>
        <taxon>Sar</taxon>
        <taxon>Stramenopiles</taxon>
        <taxon>Oomycota</taxon>
        <taxon>Peronosporomycetes</taxon>
        <taxon>Peronosporales</taxon>
        <taxon>Peronosporaceae</taxon>
        <taxon>Phytophthora</taxon>
    </lineage>
</organism>
<evidence type="ECO:0000313" key="2">
    <source>
        <dbReference type="Proteomes" id="UP001165083"/>
    </source>
</evidence>
<proteinExistence type="predicted"/>
<keyword evidence="2" id="KW-1185">Reference proteome</keyword>
<sequence length="246" mass="25858">MQGLTSHSRITQLALAPKLAGTLHYPWPSHWLVHIARLLQLRLGAHHANRRATNSRVMLQQTIIGSTRATVEGDADCAPSASLALSITRLALCHSVSATAFTQPMYCALSSTLEDISGSATGSLSKSACQRMASDLVHVVSGEDPDTTGSAASKRVETTSLRHMHCSEMVDGGADIVLALISKLYASNTSAPGFECLCCCLYVLPAPSPSGTDIRSVSCSPPSNVPAAAATATRFQPNAIERKLGC</sequence>
<comment type="caution">
    <text evidence="1">The sequence shown here is derived from an EMBL/GenBank/DDBJ whole genome shotgun (WGS) entry which is preliminary data.</text>
</comment>
<accession>A0A9W6TL29</accession>
<dbReference type="Proteomes" id="UP001165083">
    <property type="component" value="Unassembled WGS sequence"/>
</dbReference>
<evidence type="ECO:0000313" key="1">
    <source>
        <dbReference type="EMBL" id="GMF17427.1"/>
    </source>
</evidence>